<comment type="catalytic activity">
    <reaction evidence="4">
        <text>tetradecanoate(out) = tetradecanoate(in)</text>
        <dbReference type="Rhea" id="RHEA:45252"/>
        <dbReference type="ChEBI" id="CHEBI:30807"/>
    </reaction>
    <physiologicalReaction direction="left-to-right" evidence="4">
        <dbReference type="Rhea" id="RHEA:45253"/>
    </physiologicalReaction>
</comment>
<dbReference type="GO" id="GO:0042953">
    <property type="term" value="P:lipoprotein transport"/>
    <property type="evidence" value="ECO:0007669"/>
    <property type="project" value="TreeGrafter"/>
</dbReference>
<evidence type="ECO:0000256" key="17">
    <source>
        <dbReference type="ARBA" id="ARBA00022889"/>
    </source>
</evidence>
<evidence type="ECO:0000256" key="28">
    <source>
        <dbReference type="ARBA" id="ARBA00029966"/>
    </source>
</evidence>
<keyword evidence="21 33" id="KW-0472">Membrane</keyword>
<keyword evidence="24" id="KW-0675">Receptor</keyword>
<dbReference type="GO" id="GO:0150094">
    <property type="term" value="P:amyloid-beta clearance by cellular catabolic process"/>
    <property type="evidence" value="ECO:0007669"/>
    <property type="project" value="TreeGrafter"/>
</dbReference>
<dbReference type="OMA" id="AFQNWLV"/>
<comment type="catalytic activity">
    <reaction evidence="3">
        <text>hexadecanoate(out) = hexadecanoate(in)</text>
        <dbReference type="Rhea" id="RHEA:45256"/>
        <dbReference type="ChEBI" id="CHEBI:7896"/>
    </reaction>
    <physiologicalReaction direction="left-to-right" evidence="3">
        <dbReference type="Rhea" id="RHEA:45257"/>
    </physiologicalReaction>
</comment>
<dbReference type="Pfam" id="PF01130">
    <property type="entry name" value="CD36"/>
    <property type="match status" value="1"/>
</dbReference>
<dbReference type="GO" id="GO:0005794">
    <property type="term" value="C:Golgi apparatus"/>
    <property type="evidence" value="ECO:0007669"/>
    <property type="project" value="UniProtKB-SubCell"/>
</dbReference>
<keyword evidence="16" id="KW-0832">Ubl conjugation</keyword>
<keyword evidence="26" id="KW-0449">Lipoprotein</keyword>
<comment type="subcellular location">
    <subcellularLocation>
        <location evidence="6">Apical cell membrane</location>
    </subcellularLocation>
    <subcellularLocation>
        <location evidence="9">Cell membrane</location>
        <topology evidence="9">Multi-pass membrane protein</topology>
    </subcellularLocation>
    <subcellularLocation>
        <location evidence="8">Golgi apparatus</location>
    </subcellularLocation>
    <subcellularLocation>
        <location evidence="7">Membrane raft</location>
    </subcellularLocation>
</comment>
<dbReference type="AlphaFoldDB" id="A0A8C6Y346"/>
<evidence type="ECO:0000256" key="9">
    <source>
        <dbReference type="ARBA" id="ARBA00004651"/>
    </source>
</evidence>
<evidence type="ECO:0000256" key="33">
    <source>
        <dbReference type="SAM" id="Phobius"/>
    </source>
</evidence>
<proteinExistence type="inferred from homology"/>
<evidence type="ECO:0000313" key="35">
    <source>
        <dbReference type="Proteomes" id="UP000694559"/>
    </source>
</evidence>
<evidence type="ECO:0000256" key="26">
    <source>
        <dbReference type="ARBA" id="ARBA00023288"/>
    </source>
</evidence>
<keyword evidence="19" id="KW-0333">Golgi apparatus</keyword>
<organism evidence="34 35">
    <name type="scientific">Naja naja</name>
    <name type="common">Indian cobra</name>
    <dbReference type="NCBI Taxonomy" id="35670"/>
    <lineage>
        <taxon>Eukaryota</taxon>
        <taxon>Metazoa</taxon>
        <taxon>Chordata</taxon>
        <taxon>Craniata</taxon>
        <taxon>Vertebrata</taxon>
        <taxon>Euteleostomi</taxon>
        <taxon>Lepidosauria</taxon>
        <taxon>Squamata</taxon>
        <taxon>Bifurcata</taxon>
        <taxon>Unidentata</taxon>
        <taxon>Episquamata</taxon>
        <taxon>Toxicofera</taxon>
        <taxon>Serpentes</taxon>
        <taxon>Colubroidea</taxon>
        <taxon>Elapidae</taxon>
        <taxon>Elapinae</taxon>
        <taxon>Naja</taxon>
    </lineage>
</organism>
<keyword evidence="15 33" id="KW-0812">Transmembrane</keyword>
<evidence type="ECO:0000256" key="2">
    <source>
        <dbReference type="ARBA" id="ARBA00000626"/>
    </source>
</evidence>
<dbReference type="GO" id="GO:0006898">
    <property type="term" value="P:receptor-mediated endocytosis"/>
    <property type="evidence" value="ECO:0007669"/>
    <property type="project" value="TreeGrafter"/>
</dbReference>
<keyword evidence="13" id="KW-1003">Cell membrane</keyword>
<evidence type="ECO:0000256" key="1">
    <source>
        <dbReference type="ARBA" id="ARBA00000542"/>
    </source>
</evidence>
<evidence type="ECO:0000256" key="20">
    <source>
        <dbReference type="ARBA" id="ARBA00023055"/>
    </source>
</evidence>
<evidence type="ECO:0000256" key="16">
    <source>
        <dbReference type="ARBA" id="ARBA00022843"/>
    </source>
</evidence>
<dbReference type="PRINTS" id="PR01609">
    <property type="entry name" value="CD36FAMILY"/>
</dbReference>
<evidence type="ECO:0000256" key="8">
    <source>
        <dbReference type="ARBA" id="ARBA00004555"/>
    </source>
</evidence>
<dbReference type="GO" id="GO:0016324">
    <property type="term" value="C:apical plasma membrane"/>
    <property type="evidence" value="ECO:0007669"/>
    <property type="project" value="UniProtKB-SubCell"/>
</dbReference>
<comment type="catalytic activity">
    <reaction evidence="5">
        <text>butanoate(out) = butanoate(in)</text>
        <dbReference type="Rhea" id="RHEA:45248"/>
        <dbReference type="ChEBI" id="CHEBI:17968"/>
    </reaction>
    <physiologicalReaction direction="left-to-right" evidence="5">
        <dbReference type="Rhea" id="RHEA:45249"/>
    </physiologicalReaction>
</comment>
<evidence type="ECO:0000256" key="12">
    <source>
        <dbReference type="ARBA" id="ARBA00022448"/>
    </source>
</evidence>
<evidence type="ECO:0000256" key="19">
    <source>
        <dbReference type="ARBA" id="ARBA00023034"/>
    </source>
</evidence>
<evidence type="ECO:0000256" key="14">
    <source>
        <dbReference type="ARBA" id="ARBA00022499"/>
    </source>
</evidence>
<evidence type="ECO:0000256" key="10">
    <source>
        <dbReference type="ARBA" id="ARBA00010532"/>
    </source>
</evidence>
<dbReference type="GO" id="GO:0007155">
    <property type="term" value="P:cell adhesion"/>
    <property type="evidence" value="ECO:0007669"/>
    <property type="project" value="UniProtKB-KW"/>
</dbReference>
<evidence type="ECO:0000256" key="3">
    <source>
        <dbReference type="ARBA" id="ARBA00000934"/>
    </source>
</evidence>
<evidence type="ECO:0000256" key="27">
    <source>
        <dbReference type="ARBA" id="ARBA00023949"/>
    </source>
</evidence>
<dbReference type="InterPro" id="IPR002159">
    <property type="entry name" value="CD36_fam"/>
</dbReference>
<keyword evidence="23 32" id="KW-1015">Disulfide bond</keyword>
<feature type="disulfide bond" evidence="32">
    <location>
        <begin position="272"/>
        <end position="333"/>
    </location>
</feature>
<keyword evidence="22" id="KW-0564">Palmitate</keyword>
<evidence type="ECO:0000256" key="5">
    <source>
        <dbReference type="ARBA" id="ARBA00001892"/>
    </source>
</evidence>
<evidence type="ECO:0000256" key="24">
    <source>
        <dbReference type="ARBA" id="ARBA00023170"/>
    </source>
</evidence>
<evidence type="ECO:0000256" key="25">
    <source>
        <dbReference type="ARBA" id="ARBA00023180"/>
    </source>
</evidence>
<dbReference type="Proteomes" id="UP000694559">
    <property type="component" value="Unplaced"/>
</dbReference>
<evidence type="ECO:0000256" key="21">
    <source>
        <dbReference type="ARBA" id="ARBA00023136"/>
    </source>
</evidence>
<comment type="catalytic activity">
    <reaction evidence="1">
        <text>(9Z,12Z)-octadecadienoate(out) = (9Z,12Z)-octadecadienoate(in)</text>
        <dbReference type="Rhea" id="RHEA:45264"/>
        <dbReference type="ChEBI" id="CHEBI:30245"/>
    </reaction>
    <physiologicalReaction direction="left-to-right" evidence="1">
        <dbReference type="Rhea" id="RHEA:45265"/>
    </physiologicalReaction>
</comment>
<evidence type="ECO:0000256" key="31">
    <source>
        <dbReference type="ARBA" id="ARBA00032780"/>
    </source>
</evidence>
<evidence type="ECO:0000256" key="7">
    <source>
        <dbReference type="ARBA" id="ARBA00004285"/>
    </source>
</evidence>
<evidence type="ECO:0000256" key="29">
    <source>
        <dbReference type="ARBA" id="ARBA00031821"/>
    </source>
</evidence>
<evidence type="ECO:0000256" key="15">
    <source>
        <dbReference type="ARBA" id="ARBA00022692"/>
    </source>
</evidence>
<evidence type="ECO:0000256" key="13">
    <source>
        <dbReference type="ARBA" id="ARBA00022475"/>
    </source>
</evidence>
<dbReference type="PANTHER" id="PTHR11923:SF12">
    <property type="entry name" value="PLATELET GLYCOPROTEIN 4"/>
    <property type="match status" value="1"/>
</dbReference>
<dbReference type="GeneTree" id="ENSGT00940000153372"/>
<keyword evidence="17" id="KW-0130">Cell adhesion</keyword>
<evidence type="ECO:0000256" key="6">
    <source>
        <dbReference type="ARBA" id="ARBA00004221"/>
    </source>
</evidence>
<protein>
    <recommendedName>
        <fullName evidence="11">Platelet glycoprotein 4</fullName>
    </recommendedName>
    <alternativeName>
        <fullName evidence="31">Glycoprotein IIIb</fullName>
    </alternativeName>
    <alternativeName>
        <fullName evidence="29">PAS IV</fullName>
    </alternativeName>
    <alternativeName>
        <fullName evidence="30">PAS-4</fullName>
    </alternativeName>
    <alternativeName>
        <fullName evidence="28">Platelet glycoprotein IV</fullName>
    </alternativeName>
</protein>
<dbReference type="GO" id="GO:0019915">
    <property type="term" value="P:lipid storage"/>
    <property type="evidence" value="ECO:0007669"/>
    <property type="project" value="TreeGrafter"/>
</dbReference>
<keyword evidence="12" id="KW-0813">Transport</keyword>
<accession>A0A8C6Y346</accession>
<evidence type="ECO:0000256" key="30">
    <source>
        <dbReference type="ARBA" id="ARBA00032188"/>
    </source>
</evidence>
<evidence type="ECO:0000256" key="11">
    <source>
        <dbReference type="ARBA" id="ARBA00020772"/>
    </source>
</evidence>
<keyword evidence="14" id="KW-1017">Isopeptide bond</keyword>
<comment type="catalytic activity">
    <reaction evidence="2">
        <text>(9Z)-octadecenoate(out) = (9Z)-octadecenoate(in)</text>
        <dbReference type="Rhea" id="RHEA:33655"/>
        <dbReference type="ChEBI" id="CHEBI:30823"/>
    </reaction>
    <physiologicalReaction direction="left-to-right" evidence="2">
        <dbReference type="Rhea" id="RHEA:33656"/>
    </physiologicalReaction>
</comment>
<evidence type="ECO:0000256" key="18">
    <source>
        <dbReference type="ARBA" id="ARBA00022989"/>
    </source>
</evidence>
<feature type="transmembrane region" description="Helical" evidence="33">
    <location>
        <begin position="443"/>
        <end position="466"/>
    </location>
</feature>
<feature type="disulfide bond" evidence="32">
    <location>
        <begin position="243"/>
        <end position="311"/>
    </location>
</feature>
<dbReference type="GO" id="GO:0009986">
    <property type="term" value="C:cell surface"/>
    <property type="evidence" value="ECO:0007669"/>
    <property type="project" value="TreeGrafter"/>
</dbReference>
<evidence type="ECO:0000256" key="22">
    <source>
        <dbReference type="ARBA" id="ARBA00023139"/>
    </source>
</evidence>
<sequence length="472" mass="53469">MGCNKRCGLLTMAIIGAVLAILGGVLIPVGNYFVKKTIKREAVIEKGTIAYQNWVIPGSPIYRQFWIFDVQNPEDVMENGSAPILKQKGPYTYRMRYKPKENITEHFDNTLSYFQPKIIRFEPEMSIGSENDTVTTVNLAVVAAPVLFKSGLVQAFMNIWMKSSKSNFLQTRSVKELLWGYRDPFLMEIPMAKVTKFVGVFYPYNETLDGPYQIYSGKDDLTKKGSILTYNNSRTVKYWKSYCSMVNGTDAASFHPFVNKSEVLRFFSSDICRSIFANFESEQIVKDIPLYRFVIPASAFASPVSNPDNVCFCTDKDISSNCTLGGMLDISSCKAGKPVYISLPHFLHASKEFFQYVEGLNPNEEEHKTFLDVEPITGFTLHFAKRLQINLLVRPNPKIAALKNIKHHFVFPILWLNETAIISNEKADIFRSKVTNKIKLLNFLQLALMIIGSVIFLVFLVASFLCKGKSPK</sequence>
<evidence type="ECO:0000256" key="23">
    <source>
        <dbReference type="ARBA" id="ARBA00023157"/>
    </source>
</evidence>
<evidence type="ECO:0000256" key="4">
    <source>
        <dbReference type="ARBA" id="ARBA00000996"/>
    </source>
</evidence>
<keyword evidence="18 33" id="KW-1133">Transmembrane helix</keyword>
<keyword evidence="25" id="KW-0325">Glycoprotein</keyword>
<evidence type="ECO:0000313" key="34">
    <source>
        <dbReference type="Ensembl" id="ENSNNAP00000023834.1"/>
    </source>
</evidence>
<dbReference type="PRINTS" id="PR01610">
    <property type="entry name" value="CD36ANTIGEN"/>
</dbReference>
<dbReference type="GO" id="GO:0034383">
    <property type="term" value="P:low-density lipoprotein particle clearance"/>
    <property type="evidence" value="ECO:0007669"/>
    <property type="project" value="TreeGrafter"/>
</dbReference>
<name>A0A8C6Y346_NAJNA</name>
<keyword evidence="20" id="KW-0445">Lipid transport</keyword>
<keyword evidence="35" id="KW-1185">Reference proteome</keyword>
<dbReference type="GO" id="GO:0005041">
    <property type="term" value="F:low-density lipoprotein particle receptor activity"/>
    <property type="evidence" value="ECO:0007669"/>
    <property type="project" value="TreeGrafter"/>
</dbReference>
<dbReference type="GO" id="GO:0030169">
    <property type="term" value="F:low-density lipoprotein particle binding"/>
    <property type="evidence" value="ECO:0007669"/>
    <property type="project" value="TreeGrafter"/>
</dbReference>
<dbReference type="Ensembl" id="ENSNNAT00000024990.1">
    <property type="protein sequence ID" value="ENSNNAP00000023834.1"/>
    <property type="gene ID" value="ENSNNAG00000015687.1"/>
</dbReference>
<dbReference type="PANTHER" id="PTHR11923">
    <property type="entry name" value="SCAVENGER RECEPTOR CLASS B TYPE-1 SR-B1"/>
    <property type="match status" value="1"/>
</dbReference>
<comment type="similarity">
    <text evidence="10">Belongs to the CD36 family.</text>
</comment>
<dbReference type="GO" id="GO:0044539">
    <property type="term" value="P:long-chain fatty acid import into cell"/>
    <property type="evidence" value="ECO:0007669"/>
    <property type="project" value="TreeGrafter"/>
</dbReference>
<dbReference type="InterPro" id="IPR005428">
    <property type="entry name" value="CD36/SCARB1/SNMP1"/>
</dbReference>
<feature type="disulfide bond" evidence="32">
    <location>
        <begin position="313"/>
        <end position="322"/>
    </location>
</feature>
<reference evidence="34" key="2">
    <citation type="submission" date="2025-09" db="UniProtKB">
        <authorList>
            <consortium name="Ensembl"/>
        </authorList>
    </citation>
    <scope>IDENTIFICATION</scope>
</reference>
<feature type="transmembrane region" description="Helical" evidence="33">
    <location>
        <begin position="7"/>
        <end position="34"/>
    </location>
</feature>
<evidence type="ECO:0000256" key="32">
    <source>
        <dbReference type="PIRSR" id="PIRSR605428-52"/>
    </source>
</evidence>
<comment type="catalytic activity">
    <reaction evidence="27">
        <text>tetracosanoate(out) = tetracosanoate(in)</text>
        <dbReference type="Rhea" id="RHEA:45260"/>
        <dbReference type="ChEBI" id="CHEBI:31014"/>
    </reaction>
    <physiologicalReaction direction="left-to-right" evidence="27">
        <dbReference type="Rhea" id="RHEA:45261"/>
    </physiologicalReaction>
</comment>
<dbReference type="GO" id="GO:0005901">
    <property type="term" value="C:caveola"/>
    <property type="evidence" value="ECO:0007669"/>
    <property type="project" value="TreeGrafter"/>
</dbReference>
<dbReference type="GO" id="GO:0005044">
    <property type="term" value="F:scavenger receptor activity"/>
    <property type="evidence" value="ECO:0007669"/>
    <property type="project" value="TreeGrafter"/>
</dbReference>
<reference evidence="34" key="1">
    <citation type="submission" date="2025-08" db="UniProtKB">
        <authorList>
            <consortium name="Ensembl"/>
        </authorList>
    </citation>
    <scope>IDENTIFICATION</scope>
</reference>
<dbReference type="OrthoDB" id="195015at2759"/>